<feature type="repeat" description="ANK" evidence="1">
    <location>
        <begin position="275"/>
        <end position="307"/>
    </location>
</feature>
<dbReference type="PANTHER" id="PTHR46224:SF64">
    <property type="entry name" value="IQ MOTIF AND ANKYRIN REPEAT DOMAIN-CONTAINING PROTEIN 1"/>
    <property type="match status" value="1"/>
</dbReference>
<gene>
    <name evidence="3" type="ORF">C2S53_010768</name>
</gene>
<dbReference type="PROSITE" id="PS50202">
    <property type="entry name" value="MSP"/>
    <property type="match status" value="1"/>
</dbReference>
<keyword evidence="4" id="KW-1185">Reference proteome</keyword>
<sequence length="470" mass="50855">MEKLLQLSDHEILIDFALSCKCRTTIRIKSLISTAPLAFKLQTSSPHKFLVNPPSGLVPPLSSAAFQVVLKPQPHLPPTFPRSPSDRFLLKTAAAPDLSSDSPESTHSELVNQWFASSPPRPTHDVKLKVYFVGPFLLTHAVAAGDFEAVRGIVKRQRSVVPELPPGEAESLYRVATQHPDIVGLLLEAGLRVDVRGEVYDDVRWASKGWTGLHVAAAFDRAEEVEKLVNDEREGVECRDNEGRTPLHLAAGKGHLRSAMVLVSAGANVDARSKDGRTALYRAAANGDRPVVEMLLGAGADPTIGDVDHCRSAIGVARDKGHKDIVQVLERGEAVLHAARRGELDALESLLEKGANMNFCDQHGLTALHVAAIKGNKDVVMMLVEFGASVEWQDAEGHTPLHLAVEGGSIETVEVLICRGANVNARTKKGTTPLSISKLMEYEDITKILMDKGADSLVPSTTFPSPLIRK</sequence>
<dbReference type="Pfam" id="PF00635">
    <property type="entry name" value="Motile_Sperm"/>
    <property type="match status" value="1"/>
</dbReference>
<dbReference type="PROSITE" id="PS50297">
    <property type="entry name" value="ANK_REP_REGION"/>
    <property type="match status" value="4"/>
</dbReference>
<dbReference type="EMBL" id="SDAM02000018">
    <property type="protein sequence ID" value="KAH6837366.1"/>
    <property type="molecule type" value="Genomic_DNA"/>
</dbReference>
<dbReference type="InterPro" id="IPR000535">
    <property type="entry name" value="MSP_dom"/>
</dbReference>
<comment type="caution">
    <text evidence="3">The sequence shown here is derived from an EMBL/GenBank/DDBJ whole genome shotgun (WGS) entry which is preliminary data.</text>
</comment>
<evidence type="ECO:0000256" key="1">
    <source>
        <dbReference type="PROSITE-ProRule" id="PRU00023"/>
    </source>
</evidence>
<dbReference type="AlphaFoldDB" id="A0AAD4JPT8"/>
<protein>
    <recommendedName>
        <fullName evidence="2">MSP domain-containing protein</fullName>
    </recommendedName>
</protein>
<name>A0AAD4JPT8_PERFH</name>
<feature type="repeat" description="ANK" evidence="1">
    <location>
        <begin position="363"/>
        <end position="395"/>
    </location>
</feature>
<dbReference type="PANTHER" id="PTHR46224">
    <property type="entry name" value="ANKYRIN REPEAT FAMILY PROTEIN"/>
    <property type="match status" value="1"/>
</dbReference>
<feature type="repeat" description="ANK" evidence="1">
    <location>
        <begin position="242"/>
        <end position="274"/>
    </location>
</feature>
<dbReference type="InterPro" id="IPR051616">
    <property type="entry name" value="Cul2-RING_E3_ligase_SR"/>
</dbReference>
<dbReference type="Proteomes" id="UP001190926">
    <property type="component" value="Unassembled WGS sequence"/>
</dbReference>
<feature type="repeat" description="ANK" evidence="1">
    <location>
        <begin position="330"/>
        <end position="362"/>
    </location>
</feature>
<evidence type="ECO:0000313" key="4">
    <source>
        <dbReference type="Proteomes" id="UP001190926"/>
    </source>
</evidence>
<dbReference type="InterPro" id="IPR036770">
    <property type="entry name" value="Ankyrin_rpt-contain_sf"/>
</dbReference>
<reference evidence="3 4" key="1">
    <citation type="journal article" date="2021" name="Nat. Commun.">
        <title>Incipient diploidization of the medicinal plant Perilla within 10,000 years.</title>
        <authorList>
            <person name="Zhang Y."/>
            <person name="Shen Q."/>
            <person name="Leng L."/>
            <person name="Zhang D."/>
            <person name="Chen S."/>
            <person name="Shi Y."/>
            <person name="Ning Z."/>
            <person name="Chen S."/>
        </authorList>
    </citation>
    <scope>NUCLEOTIDE SEQUENCE [LARGE SCALE GENOMIC DNA]</scope>
    <source>
        <strain evidence="4">cv. PC099</strain>
    </source>
</reference>
<dbReference type="SUPFAM" id="SSF48403">
    <property type="entry name" value="Ankyrin repeat"/>
    <property type="match status" value="1"/>
</dbReference>
<dbReference type="InterPro" id="IPR008962">
    <property type="entry name" value="PapD-like_sf"/>
</dbReference>
<dbReference type="Pfam" id="PF12796">
    <property type="entry name" value="Ank_2"/>
    <property type="match status" value="2"/>
</dbReference>
<dbReference type="Gene3D" id="1.25.40.20">
    <property type="entry name" value="Ankyrin repeat-containing domain"/>
    <property type="match status" value="3"/>
</dbReference>
<dbReference type="SUPFAM" id="SSF49354">
    <property type="entry name" value="PapD-like"/>
    <property type="match status" value="1"/>
</dbReference>
<keyword evidence="1" id="KW-0040">ANK repeat</keyword>
<dbReference type="PRINTS" id="PR01415">
    <property type="entry name" value="ANKYRIN"/>
</dbReference>
<dbReference type="SMART" id="SM00248">
    <property type="entry name" value="ANK"/>
    <property type="match status" value="7"/>
</dbReference>
<evidence type="ECO:0000259" key="2">
    <source>
        <dbReference type="PROSITE" id="PS50202"/>
    </source>
</evidence>
<evidence type="ECO:0000313" key="3">
    <source>
        <dbReference type="EMBL" id="KAH6837366.1"/>
    </source>
</evidence>
<feature type="repeat" description="ANK" evidence="1">
    <location>
        <begin position="396"/>
        <end position="428"/>
    </location>
</feature>
<dbReference type="PROSITE" id="PS50088">
    <property type="entry name" value="ANK_REPEAT"/>
    <property type="match status" value="5"/>
</dbReference>
<dbReference type="Gene3D" id="2.60.40.10">
    <property type="entry name" value="Immunoglobulins"/>
    <property type="match status" value="1"/>
</dbReference>
<accession>A0AAD4JPT8</accession>
<dbReference type="InterPro" id="IPR002110">
    <property type="entry name" value="Ankyrin_rpt"/>
</dbReference>
<organism evidence="3 4">
    <name type="scientific">Perilla frutescens var. hirtella</name>
    <name type="common">Perilla citriodora</name>
    <name type="synonym">Perilla setoyensis</name>
    <dbReference type="NCBI Taxonomy" id="608512"/>
    <lineage>
        <taxon>Eukaryota</taxon>
        <taxon>Viridiplantae</taxon>
        <taxon>Streptophyta</taxon>
        <taxon>Embryophyta</taxon>
        <taxon>Tracheophyta</taxon>
        <taxon>Spermatophyta</taxon>
        <taxon>Magnoliopsida</taxon>
        <taxon>eudicotyledons</taxon>
        <taxon>Gunneridae</taxon>
        <taxon>Pentapetalae</taxon>
        <taxon>asterids</taxon>
        <taxon>lamiids</taxon>
        <taxon>Lamiales</taxon>
        <taxon>Lamiaceae</taxon>
        <taxon>Nepetoideae</taxon>
        <taxon>Elsholtzieae</taxon>
        <taxon>Perilla</taxon>
    </lineage>
</organism>
<proteinExistence type="predicted"/>
<dbReference type="InterPro" id="IPR013783">
    <property type="entry name" value="Ig-like_fold"/>
</dbReference>
<feature type="domain" description="MSP" evidence="2">
    <location>
        <begin position="1"/>
        <end position="133"/>
    </location>
</feature>